<comment type="subcellular location">
    <subcellularLocation>
        <location evidence="2">Cell membrane</location>
    </subcellularLocation>
    <subcellularLocation>
        <location evidence="1">Membrane</location>
        <topology evidence="1">Multi-pass membrane protein</topology>
    </subcellularLocation>
</comment>
<evidence type="ECO:0000256" key="11">
    <source>
        <dbReference type="RuleBase" id="RU000687"/>
    </source>
</evidence>
<evidence type="ECO:0000256" key="10">
    <source>
        <dbReference type="ARBA" id="ARBA00023303"/>
    </source>
</evidence>
<feature type="transmembrane region" description="Helical" evidence="11">
    <location>
        <begin position="335"/>
        <end position="354"/>
    </location>
</feature>
<dbReference type="Proteomes" id="UP000887566">
    <property type="component" value="Unplaced"/>
</dbReference>
<dbReference type="GO" id="GO:0005230">
    <property type="term" value="F:extracellular ligand-gated monoatomic ion channel activity"/>
    <property type="evidence" value="ECO:0007669"/>
    <property type="project" value="InterPro"/>
</dbReference>
<evidence type="ECO:0000256" key="8">
    <source>
        <dbReference type="ARBA" id="ARBA00023065"/>
    </source>
</evidence>
<evidence type="ECO:0000313" key="14">
    <source>
        <dbReference type="Proteomes" id="UP000887566"/>
    </source>
</evidence>
<dbReference type="WBParaSite" id="PSAMB.scaffold3502size18020.g21730.t1">
    <property type="protein sequence ID" value="PSAMB.scaffold3502size18020.g21730.t1"/>
    <property type="gene ID" value="PSAMB.scaffold3502size18020.g21730"/>
</dbReference>
<evidence type="ECO:0000256" key="6">
    <source>
        <dbReference type="ARBA" id="ARBA00022729"/>
    </source>
</evidence>
<feature type="transmembrane region" description="Helical" evidence="11">
    <location>
        <begin position="305"/>
        <end position="323"/>
    </location>
</feature>
<evidence type="ECO:0000256" key="9">
    <source>
        <dbReference type="ARBA" id="ARBA00023136"/>
    </source>
</evidence>
<feature type="transmembrane region" description="Helical" evidence="11">
    <location>
        <begin position="270"/>
        <end position="293"/>
    </location>
</feature>
<keyword evidence="6" id="KW-0732">Signal</keyword>
<dbReference type="SUPFAM" id="SSF90112">
    <property type="entry name" value="Neurotransmitter-gated ion-channel transmembrane pore"/>
    <property type="match status" value="1"/>
</dbReference>
<keyword evidence="4" id="KW-1003">Cell membrane</keyword>
<sequence length="464" mass="52860">MWALEGWRQTASNCQPTSKHSFSVNDINCGPRPPSLCPCRFPVLSLPTATHRATLSLSQSTHPILTSTRKKIPTHQSGPLDVNLGIYLESLGNFRDTEMSFDVDLYLYLSWRDASLNHTEGEYIMINDQNVLQQIWLPDVYFANARTSRFHTVTVPNFNLFIYKDGTIGYSTRISLTVACNLNLMNYPLDKQLCLIKIISYAYIRAEMNVTWFEKNPIRYNPEIGLPEFAISGISQDYCNGTFDYAITPKTHQRNTFSCLLGSIQLRRSIGYHIVQSYIPTGLIVIISWVSFWIDRRAVPARVSLSFTTLLTLSTLGNGLRYALPPVSYAKSIDYWYGACMVFVFGALLEYAVVNSYMRRATKFESMAQCWSSKRAEANLGAKARRHSIFSNVNVDGSSDESPPPTPMFGGRGHIGYNDLVRTGFMYSHKALLIDKNCRVFFPSAFLLFNLCYWFLYLWVWVDD</sequence>
<dbReference type="InterPro" id="IPR006202">
    <property type="entry name" value="Neur_chan_lig-bd"/>
</dbReference>
<feature type="domain" description="Neurotransmitter-gated ion-channel ligand-binding" evidence="12">
    <location>
        <begin position="69"/>
        <end position="269"/>
    </location>
</feature>
<feature type="domain" description="Neurotransmitter-gated ion-channel transmembrane" evidence="13">
    <location>
        <begin position="278"/>
        <end position="370"/>
    </location>
</feature>
<dbReference type="InterPro" id="IPR038050">
    <property type="entry name" value="Neuro_actylchol_rec"/>
</dbReference>
<evidence type="ECO:0000259" key="13">
    <source>
        <dbReference type="Pfam" id="PF02932"/>
    </source>
</evidence>
<evidence type="ECO:0000256" key="4">
    <source>
        <dbReference type="ARBA" id="ARBA00022475"/>
    </source>
</evidence>
<dbReference type="InterPro" id="IPR018000">
    <property type="entry name" value="Neurotransmitter_ion_chnl_CS"/>
</dbReference>
<reference evidence="15" key="1">
    <citation type="submission" date="2022-11" db="UniProtKB">
        <authorList>
            <consortium name="WormBaseParasite"/>
        </authorList>
    </citation>
    <scope>IDENTIFICATION</scope>
</reference>
<keyword evidence="14" id="KW-1185">Reference proteome</keyword>
<dbReference type="AlphaFoldDB" id="A0A914WB07"/>
<dbReference type="NCBIfam" id="TIGR00860">
    <property type="entry name" value="LIC"/>
    <property type="match status" value="1"/>
</dbReference>
<dbReference type="PRINTS" id="PR00253">
    <property type="entry name" value="GABAARECEPTR"/>
</dbReference>
<accession>A0A914WB07</accession>
<keyword evidence="3 11" id="KW-0813">Transport</keyword>
<dbReference type="InterPro" id="IPR006201">
    <property type="entry name" value="Neur_channel"/>
</dbReference>
<evidence type="ECO:0000259" key="12">
    <source>
        <dbReference type="Pfam" id="PF02931"/>
    </source>
</evidence>
<evidence type="ECO:0000256" key="7">
    <source>
        <dbReference type="ARBA" id="ARBA00022989"/>
    </source>
</evidence>
<keyword evidence="8 11" id="KW-0406">Ion transport</keyword>
<protein>
    <submittedName>
        <fullName evidence="15">Uncharacterized protein</fullName>
    </submittedName>
</protein>
<proteinExistence type="inferred from homology"/>
<comment type="similarity">
    <text evidence="11">Belongs to the ligand-gated ion channel (TC 1.A.9) family.</text>
</comment>
<dbReference type="GO" id="GO:0004888">
    <property type="term" value="F:transmembrane signaling receptor activity"/>
    <property type="evidence" value="ECO:0007669"/>
    <property type="project" value="InterPro"/>
</dbReference>
<dbReference type="InterPro" id="IPR006028">
    <property type="entry name" value="GABAA/Glycine_rcpt"/>
</dbReference>
<evidence type="ECO:0000256" key="2">
    <source>
        <dbReference type="ARBA" id="ARBA00004236"/>
    </source>
</evidence>
<evidence type="ECO:0000256" key="5">
    <source>
        <dbReference type="ARBA" id="ARBA00022692"/>
    </source>
</evidence>
<keyword evidence="5 11" id="KW-0812">Transmembrane</keyword>
<evidence type="ECO:0000256" key="3">
    <source>
        <dbReference type="ARBA" id="ARBA00022448"/>
    </source>
</evidence>
<dbReference type="Pfam" id="PF02932">
    <property type="entry name" value="Neur_chan_memb"/>
    <property type="match status" value="1"/>
</dbReference>
<dbReference type="FunFam" id="2.70.170.10:FF:000051">
    <property type="entry name" value="Ligand-Gated ion Channel"/>
    <property type="match status" value="1"/>
</dbReference>
<evidence type="ECO:0000256" key="1">
    <source>
        <dbReference type="ARBA" id="ARBA00004141"/>
    </source>
</evidence>
<dbReference type="CDD" id="cd19049">
    <property type="entry name" value="LGIC_TM_anion"/>
    <property type="match status" value="1"/>
</dbReference>
<keyword evidence="10 11" id="KW-0407">Ion channel</keyword>
<dbReference type="Pfam" id="PF02931">
    <property type="entry name" value="Neur_chan_LBD"/>
    <property type="match status" value="1"/>
</dbReference>
<dbReference type="InterPro" id="IPR006029">
    <property type="entry name" value="Neurotrans-gated_channel_TM"/>
</dbReference>
<evidence type="ECO:0000313" key="15">
    <source>
        <dbReference type="WBParaSite" id="PSAMB.scaffold3502size18020.g21730.t1"/>
    </source>
</evidence>
<name>A0A914WB07_9BILA</name>
<dbReference type="InterPro" id="IPR036734">
    <property type="entry name" value="Neur_chan_lig-bd_sf"/>
</dbReference>
<organism evidence="14 15">
    <name type="scientific">Plectus sambesii</name>
    <dbReference type="NCBI Taxonomy" id="2011161"/>
    <lineage>
        <taxon>Eukaryota</taxon>
        <taxon>Metazoa</taxon>
        <taxon>Ecdysozoa</taxon>
        <taxon>Nematoda</taxon>
        <taxon>Chromadorea</taxon>
        <taxon>Plectida</taxon>
        <taxon>Plectina</taxon>
        <taxon>Plectoidea</taxon>
        <taxon>Plectidae</taxon>
        <taxon>Plectus</taxon>
    </lineage>
</organism>
<keyword evidence="7 11" id="KW-1133">Transmembrane helix</keyword>
<dbReference type="PRINTS" id="PR00252">
    <property type="entry name" value="NRIONCHANNEL"/>
</dbReference>
<dbReference type="PANTHER" id="PTHR18945">
    <property type="entry name" value="NEUROTRANSMITTER GATED ION CHANNEL"/>
    <property type="match status" value="1"/>
</dbReference>
<keyword evidence="9 11" id="KW-0472">Membrane</keyword>
<dbReference type="CDD" id="cd18987">
    <property type="entry name" value="LGIC_ECD_anion"/>
    <property type="match status" value="1"/>
</dbReference>
<dbReference type="GO" id="GO:0005886">
    <property type="term" value="C:plasma membrane"/>
    <property type="evidence" value="ECO:0007669"/>
    <property type="project" value="UniProtKB-SubCell"/>
</dbReference>
<dbReference type="Gene3D" id="1.20.58.390">
    <property type="entry name" value="Neurotransmitter-gated ion-channel transmembrane domain"/>
    <property type="match status" value="1"/>
</dbReference>
<feature type="transmembrane region" description="Helical" evidence="11">
    <location>
        <begin position="440"/>
        <end position="462"/>
    </location>
</feature>
<dbReference type="SUPFAM" id="SSF63712">
    <property type="entry name" value="Nicotinic receptor ligand binding domain-like"/>
    <property type="match status" value="1"/>
</dbReference>
<dbReference type="Gene3D" id="2.70.170.10">
    <property type="entry name" value="Neurotransmitter-gated ion-channel ligand-binding domain"/>
    <property type="match status" value="1"/>
</dbReference>
<dbReference type="InterPro" id="IPR036719">
    <property type="entry name" value="Neuro-gated_channel_TM_sf"/>
</dbReference>
<dbReference type="PROSITE" id="PS00236">
    <property type="entry name" value="NEUROTR_ION_CHANNEL"/>
    <property type="match status" value="1"/>
</dbReference>